<dbReference type="Proteomes" id="UP001152888">
    <property type="component" value="Unassembled WGS sequence"/>
</dbReference>
<sequence length="73" mass="8424">MYREYVVRRRGPQPAVYPDYRVFLRVHNAYQSLCLKQKHIPYFSGHNTTLGEHASLPGTKSTRIASKRLCTTG</sequence>
<dbReference type="AlphaFoldDB" id="A0A9P0K8Q6"/>
<organism evidence="1 2">
    <name type="scientific">Acanthoscelides obtectus</name>
    <name type="common">Bean weevil</name>
    <name type="synonym">Bruchus obtectus</name>
    <dbReference type="NCBI Taxonomy" id="200917"/>
    <lineage>
        <taxon>Eukaryota</taxon>
        <taxon>Metazoa</taxon>
        <taxon>Ecdysozoa</taxon>
        <taxon>Arthropoda</taxon>
        <taxon>Hexapoda</taxon>
        <taxon>Insecta</taxon>
        <taxon>Pterygota</taxon>
        <taxon>Neoptera</taxon>
        <taxon>Endopterygota</taxon>
        <taxon>Coleoptera</taxon>
        <taxon>Polyphaga</taxon>
        <taxon>Cucujiformia</taxon>
        <taxon>Chrysomeloidea</taxon>
        <taxon>Chrysomelidae</taxon>
        <taxon>Bruchinae</taxon>
        <taxon>Bruchini</taxon>
        <taxon>Acanthoscelides</taxon>
    </lineage>
</organism>
<evidence type="ECO:0000313" key="1">
    <source>
        <dbReference type="EMBL" id="CAH1968646.1"/>
    </source>
</evidence>
<protein>
    <submittedName>
        <fullName evidence="1">Uncharacterized protein</fullName>
    </submittedName>
</protein>
<accession>A0A9P0K8Q6</accession>
<dbReference type="EMBL" id="CAKOFQ010006755">
    <property type="protein sequence ID" value="CAH1968646.1"/>
    <property type="molecule type" value="Genomic_DNA"/>
</dbReference>
<dbReference type="OrthoDB" id="7902892at2759"/>
<reference evidence="1" key="1">
    <citation type="submission" date="2022-03" db="EMBL/GenBank/DDBJ databases">
        <authorList>
            <person name="Sayadi A."/>
        </authorList>
    </citation>
    <scope>NUCLEOTIDE SEQUENCE</scope>
</reference>
<gene>
    <name evidence="1" type="ORF">ACAOBT_LOCUS7983</name>
</gene>
<comment type="caution">
    <text evidence="1">The sequence shown here is derived from an EMBL/GenBank/DDBJ whole genome shotgun (WGS) entry which is preliminary data.</text>
</comment>
<evidence type="ECO:0000313" key="2">
    <source>
        <dbReference type="Proteomes" id="UP001152888"/>
    </source>
</evidence>
<keyword evidence="2" id="KW-1185">Reference proteome</keyword>
<name>A0A9P0K8Q6_ACAOB</name>
<proteinExistence type="predicted"/>